<dbReference type="STRING" id="706587.Desti_2323"/>
<reference evidence="3" key="1">
    <citation type="submission" date="2012-06" db="EMBL/GenBank/DDBJ databases">
        <title>Complete sequence of chromosome of Desulfomonile tiedjei DSM 6799.</title>
        <authorList>
            <person name="Lucas S."/>
            <person name="Copeland A."/>
            <person name="Lapidus A."/>
            <person name="Glavina del Rio T."/>
            <person name="Dalin E."/>
            <person name="Tice H."/>
            <person name="Bruce D."/>
            <person name="Goodwin L."/>
            <person name="Pitluck S."/>
            <person name="Peters L."/>
            <person name="Ovchinnikova G."/>
            <person name="Zeytun A."/>
            <person name="Lu M."/>
            <person name="Kyrpides N."/>
            <person name="Mavromatis K."/>
            <person name="Ivanova N."/>
            <person name="Brettin T."/>
            <person name="Detter J.C."/>
            <person name="Han C."/>
            <person name="Larimer F."/>
            <person name="Land M."/>
            <person name="Hauser L."/>
            <person name="Markowitz V."/>
            <person name="Cheng J.-F."/>
            <person name="Hugenholtz P."/>
            <person name="Woyke T."/>
            <person name="Wu D."/>
            <person name="Spring S."/>
            <person name="Schroeder M."/>
            <person name="Brambilla E."/>
            <person name="Klenk H.-P."/>
            <person name="Eisen J.A."/>
        </authorList>
    </citation>
    <scope>NUCLEOTIDE SEQUENCE [LARGE SCALE GENOMIC DNA]</scope>
    <source>
        <strain evidence="3">ATCC 49306 / DSM 6799 / DCB-1</strain>
    </source>
</reference>
<dbReference type="HOGENOM" id="CLU_007383_6_1_7"/>
<keyword evidence="3" id="KW-1185">Reference proteome</keyword>
<evidence type="ECO:0000259" key="1">
    <source>
        <dbReference type="Pfam" id="PF01370"/>
    </source>
</evidence>
<dbReference type="PANTHER" id="PTHR43245:SF58">
    <property type="entry name" value="BLL5923 PROTEIN"/>
    <property type="match status" value="1"/>
</dbReference>
<dbReference type="InterPro" id="IPR036291">
    <property type="entry name" value="NAD(P)-bd_dom_sf"/>
</dbReference>
<dbReference type="Gene3D" id="3.40.50.720">
    <property type="entry name" value="NAD(P)-binding Rossmann-like Domain"/>
    <property type="match status" value="1"/>
</dbReference>
<gene>
    <name evidence="2" type="ordered locus">Desti_2323</name>
</gene>
<dbReference type="KEGG" id="dti:Desti_2323"/>
<organism evidence="2 3">
    <name type="scientific">Desulfomonile tiedjei (strain ATCC 49306 / DSM 6799 / DCB-1)</name>
    <dbReference type="NCBI Taxonomy" id="706587"/>
    <lineage>
        <taxon>Bacteria</taxon>
        <taxon>Pseudomonadati</taxon>
        <taxon>Thermodesulfobacteriota</taxon>
        <taxon>Desulfomonilia</taxon>
        <taxon>Desulfomonilales</taxon>
        <taxon>Desulfomonilaceae</taxon>
        <taxon>Desulfomonile</taxon>
    </lineage>
</organism>
<dbReference type="RefSeq" id="WP_014810153.1">
    <property type="nucleotide sequence ID" value="NC_018025.1"/>
</dbReference>
<evidence type="ECO:0000313" key="3">
    <source>
        <dbReference type="Proteomes" id="UP000006055"/>
    </source>
</evidence>
<dbReference type="Pfam" id="PF01370">
    <property type="entry name" value="Epimerase"/>
    <property type="match status" value="1"/>
</dbReference>
<dbReference type="PANTHER" id="PTHR43245">
    <property type="entry name" value="BIFUNCTIONAL POLYMYXIN RESISTANCE PROTEIN ARNA"/>
    <property type="match status" value="1"/>
</dbReference>
<feature type="domain" description="NAD-dependent epimerase/dehydratase" evidence="1">
    <location>
        <begin position="4"/>
        <end position="218"/>
    </location>
</feature>
<proteinExistence type="predicted"/>
<dbReference type="OrthoDB" id="5366167at2"/>
<dbReference type="AlphaFoldDB" id="I4C619"/>
<dbReference type="SUPFAM" id="SSF51735">
    <property type="entry name" value="NAD(P)-binding Rossmann-fold domains"/>
    <property type="match status" value="1"/>
</dbReference>
<dbReference type="InterPro" id="IPR001509">
    <property type="entry name" value="Epimerase_deHydtase"/>
</dbReference>
<evidence type="ECO:0000313" key="2">
    <source>
        <dbReference type="EMBL" id="AFM25010.1"/>
    </source>
</evidence>
<sequence>MRFLVTGGTGFIGSHMVEFLAGRGHEVVCPVRDVTKLRHLKGLPARIVLFSELEKEVGSSDGIDHVIHLAGATRAKDLAAYRSANVERTRDLLMMFSSGLCRDRIKKFVLVGSQAAAGPSLDGITPTRESDVPRPVSDYGRSKLEAEQLVLQFQDVLPVSVIRPPTVFGPRDADVLDVFRLAKYRIAPCLAGPDRYVSIVYVEDLVEGIYAACVSPRSCSNVYFICNAEPVIWKRFAVDVARICGYSAVSFPVPLLLMKVVAAAGDLRSKLTGSVPLLRSEKLDEMQQTAWICSPEKAYSELGWQPRTSLDKAIEKTAIWYAENGWI</sequence>
<dbReference type="eggNOG" id="COG0451">
    <property type="taxonomic scope" value="Bacteria"/>
</dbReference>
<accession>I4C619</accession>
<dbReference type="EMBL" id="CP003360">
    <property type="protein sequence ID" value="AFM25010.1"/>
    <property type="molecule type" value="Genomic_DNA"/>
</dbReference>
<dbReference type="InterPro" id="IPR050177">
    <property type="entry name" value="Lipid_A_modif_metabolic_enz"/>
</dbReference>
<dbReference type="Proteomes" id="UP000006055">
    <property type="component" value="Chromosome"/>
</dbReference>
<name>I4C619_DESTA</name>
<protein>
    <submittedName>
        <fullName evidence="2">Nucleoside-diphosphate-sugar epimerase</fullName>
    </submittedName>
</protein>